<dbReference type="SMART" id="SM00369">
    <property type="entry name" value="LRR_TYP"/>
    <property type="match status" value="5"/>
</dbReference>
<organism evidence="5 6">
    <name type="scientific">Syphacia muris</name>
    <dbReference type="NCBI Taxonomy" id="451379"/>
    <lineage>
        <taxon>Eukaryota</taxon>
        <taxon>Metazoa</taxon>
        <taxon>Ecdysozoa</taxon>
        <taxon>Nematoda</taxon>
        <taxon>Chromadorea</taxon>
        <taxon>Rhabditida</taxon>
        <taxon>Spirurina</taxon>
        <taxon>Oxyuridomorpha</taxon>
        <taxon>Oxyuroidea</taxon>
        <taxon>Oxyuridae</taxon>
        <taxon>Syphacia</taxon>
    </lineage>
</organism>
<evidence type="ECO:0000313" key="6">
    <source>
        <dbReference type="WBParaSite" id="SMUV_0000373601-mRNA-1"/>
    </source>
</evidence>
<feature type="domain" description="PIF1/LRR1 pleckstrin homology" evidence="4">
    <location>
        <begin position="1"/>
        <end position="115"/>
    </location>
</feature>
<keyword evidence="3" id="KW-0539">Nucleus</keyword>
<dbReference type="PROSITE" id="PS51450">
    <property type="entry name" value="LRR"/>
    <property type="match status" value="2"/>
</dbReference>
<dbReference type="Pfam" id="PF13855">
    <property type="entry name" value="LRR_8"/>
    <property type="match status" value="1"/>
</dbReference>
<dbReference type="PRINTS" id="PR00019">
    <property type="entry name" value="LEURICHRPT"/>
</dbReference>
<dbReference type="Gene3D" id="3.80.10.10">
    <property type="entry name" value="Ribonuclease Inhibitor"/>
    <property type="match status" value="2"/>
</dbReference>
<dbReference type="Pfam" id="PF25344">
    <property type="entry name" value="PH_LRR1"/>
    <property type="match status" value="1"/>
</dbReference>
<dbReference type="SMART" id="SM00364">
    <property type="entry name" value="LRR_BAC"/>
    <property type="match status" value="2"/>
</dbReference>
<dbReference type="InterPro" id="IPR057437">
    <property type="entry name" value="PIF1/LRR1_PH"/>
</dbReference>
<dbReference type="SUPFAM" id="SSF52058">
    <property type="entry name" value="L domain-like"/>
    <property type="match status" value="1"/>
</dbReference>
<dbReference type="AlphaFoldDB" id="A0A0N5AH92"/>
<keyword evidence="2" id="KW-0677">Repeat</keyword>
<sequence>MKLQCNVLVQNSVATNDRRRPSKGILSLGKGKLGTSDGKVQLCVSTPKDVRGRLFEVNKDTVLTVQKKFLSDGRATIQLRNPPVNIFISEAIPEALKRFVTVLGNALDGKTDVLDEKSDVLHINGLNLSSVDSRWFGLIGLKCLDLSHNWLGRASSFANRFQNIVRLRNLEVLILAYNDLSNVNVDIWQSFPVSLTELDLSYNNLQFLSPFISRLGKLIRLNVSNNQLISLPDEVCYLRNLRYLDMSFNQLNYVPGCLGRMRFDFVDFSYNEGLASNIAHYEGARYIRMSTLLQISAAAVEDNRLSNSHLPWDLRFRLHELTSICSRCLRVFPKPSTYRCMQTIDLLTIASTIGRAQGSNVAARSNICPSCREKCRF</sequence>
<dbReference type="WBParaSite" id="SMUV_0000373601-mRNA-1">
    <property type="protein sequence ID" value="SMUV_0000373601-mRNA-1"/>
    <property type="gene ID" value="SMUV_0000373601"/>
</dbReference>
<evidence type="ECO:0000256" key="1">
    <source>
        <dbReference type="ARBA" id="ARBA00022614"/>
    </source>
</evidence>
<dbReference type="GO" id="GO:0005737">
    <property type="term" value="C:cytoplasm"/>
    <property type="evidence" value="ECO:0007669"/>
    <property type="project" value="TreeGrafter"/>
</dbReference>
<accession>A0A0N5AH92</accession>
<protein>
    <submittedName>
        <fullName evidence="6">Leucine-rich repeat protein</fullName>
    </submittedName>
</protein>
<evidence type="ECO:0000313" key="5">
    <source>
        <dbReference type="Proteomes" id="UP000046393"/>
    </source>
</evidence>
<dbReference type="InterPro" id="IPR032675">
    <property type="entry name" value="LRR_dom_sf"/>
</dbReference>
<evidence type="ECO:0000259" key="4">
    <source>
        <dbReference type="Pfam" id="PF25344"/>
    </source>
</evidence>
<name>A0A0N5AH92_9BILA</name>
<dbReference type="PANTHER" id="PTHR48051">
    <property type="match status" value="1"/>
</dbReference>
<dbReference type="Proteomes" id="UP000046393">
    <property type="component" value="Unplaced"/>
</dbReference>
<dbReference type="InterPro" id="IPR003591">
    <property type="entry name" value="Leu-rich_rpt_typical-subtyp"/>
</dbReference>
<dbReference type="STRING" id="451379.A0A0N5AH92"/>
<keyword evidence="5" id="KW-1185">Reference proteome</keyword>
<evidence type="ECO:0000256" key="2">
    <source>
        <dbReference type="ARBA" id="ARBA00022737"/>
    </source>
</evidence>
<dbReference type="InterPro" id="IPR050216">
    <property type="entry name" value="LRR_domain-containing"/>
</dbReference>
<keyword evidence="1" id="KW-0433">Leucine-rich repeat</keyword>
<dbReference type="PANTHER" id="PTHR48051:SF1">
    <property type="entry name" value="RAS SUPPRESSOR PROTEIN 1"/>
    <property type="match status" value="1"/>
</dbReference>
<proteinExistence type="predicted"/>
<reference evidence="6" key="1">
    <citation type="submission" date="2017-02" db="UniProtKB">
        <authorList>
            <consortium name="WormBaseParasite"/>
        </authorList>
    </citation>
    <scope>IDENTIFICATION</scope>
</reference>
<dbReference type="InterPro" id="IPR001611">
    <property type="entry name" value="Leu-rich_rpt"/>
</dbReference>
<evidence type="ECO:0000256" key="3">
    <source>
        <dbReference type="ARBA" id="ARBA00023242"/>
    </source>
</evidence>